<dbReference type="InterPro" id="IPR011990">
    <property type="entry name" value="TPR-like_helical_dom_sf"/>
</dbReference>
<dbReference type="SUPFAM" id="SSF48452">
    <property type="entry name" value="TPR-like"/>
    <property type="match status" value="1"/>
</dbReference>
<dbReference type="AlphaFoldDB" id="A0A7W7FYY5"/>
<feature type="domain" description="Orc1-like AAA ATPase" evidence="4">
    <location>
        <begin position="4"/>
        <end position="154"/>
    </location>
</feature>
<evidence type="ECO:0000256" key="2">
    <source>
        <dbReference type="ARBA" id="ARBA00022840"/>
    </source>
</evidence>
<proteinExistence type="predicted"/>
<dbReference type="PANTHER" id="PTHR16305:SF35">
    <property type="entry name" value="TRANSCRIPTIONAL ACTIVATOR DOMAIN"/>
    <property type="match status" value="1"/>
</dbReference>
<accession>A0A7W7FYY5</accession>
<dbReference type="InterPro" id="IPR019734">
    <property type="entry name" value="TPR_rpt"/>
</dbReference>
<sequence length="941" mass="99057">MRTLLGRELPEAELAAALDLAAAGRGGLVLLTGEAGIGKTALAEQVSANASARGFRTRWGASGGPAFWPWIQVLRQHHGELGTGGEHPWLRPLPASARPDEYARYRLFDDLAGLLTADGVPTLVVLDDLHWADEGTVRCLEFLVPQLRSASVLVLGTCREAPEGELARLGARIELGGLDVGATGSLLGRVTGTEPEPALVAAVHERCGGNPFLATEVARLLRHTTAPVALTAVPSGVRQVTALRLAELSREAVELLCQAAVLGLSVDVAELAELAGIDPPEVWSRLAEPLRRGLIGTQPEQVLRFPHSLLREAVADRIPAPERAALHRRAATAIATRARADEASTRLADHLTLGDRPDEAAVHRVRAGRAALRALAYEDAAVSFQRALDLLGDDDRDRVRRARILLALAEARSYSGALTEAVADYERAFELARTVQDGETAARAALGCCVGNQLALHEPRLLRRLEQALAGLPPGDGELRARVLARLAKELDPADTSRERRSLVAGQALAMARRLCDPASLGSTGELGSTGGSGRPALQGEAGRQLSSGESGSSGGPGSPTRPGSPAGPRRSTSSGTPAPLGNPANPGSPANPGNPPALSSPTGLSAQATLAEVLSVYHQAMWSPHNARERLVIATEAAAAAEQAGADLVAMEAHLWCLLANLDLGERNAMESGLAITGTLAERLRHPLWLYYQRLCAATIRHADGDFAEAEALTRQALVHGRQANHPLAEASFQHHLARLALDRGDQSTAQAATDAYVTLVSAVPVLSPALRCVTLWLRAHLGHHVEARALLDRLLADGAKPLIETTVGMPVTLLLAEVAHLTGAAEHAPTLAETLRPYAGLVATSAGCPLGLISHALANLAVLTDRPEEAESHFQSTVDQARRMGARPWLARARADYATFLLAGGDSAGLEQARLAEVEASALGMPVVAAQAKALREAR</sequence>
<keyword evidence="2" id="KW-0067">ATP-binding</keyword>
<dbReference type="RefSeq" id="WP_185006492.1">
    <property type="nucleotide sequence ID" value="NZ_BAAAUI010000005.1"/>
</dbReference>
<dbReference type="Proteomes" id="UP000533598">
    <property type="component" value="Unassembled WGS sequence"/>
</dbReference>
<dbReference type="SMART" id="SM00028">
    <property type="entry name" value="TPR"/>
    <property type="match status" value="4"/>
</dbReference>
<evidence type="ECO:0000259" key="4">
    <source>
        <dbReference type="Pfam" id="PF13191"/>
    </source>
</evidence>
<comment type="caution">
    <text evidence="5">The sequence shown here is derived from an EMBL/GenBank/DDBJ whole genome shotgun (WGS) entry which is preliminary data.</text>
</comment>
<feature type="compositionally biased region" description="Low complexity" evidence="3">
    <location>
        <begin position="559"/>
        <end position="602"/>
    </location>
</feature>
<dbReference type="EMBL" id="JACHMH010000001">
    <property type="protein sequence ID" value="MBB4680574.1"/>
    <property type="molecule type" value="Genomic_DNA"/>
</dbReference>
<dbReference type="Pfam" id="PF13191">
    <property type="entry name" value="AAA_16"/>
    <property type="match status" value="1"/>
</dbReference>
<dbReference type="GO" id="GO:0004016">
    <property type="term" value="F:adenylate cyclase activity"/>
    <property type="evidence" value="ECO:0007669"/>
    <property type="project" value="TreeGrafter"/>
</dbReference>
<dbReference type="InterPro" id="IPR027417">
    <property type="entry name" value="P-loop_NTPase"/>
</dbReference>
<keyword evidence="1" id="KW-0547">Nucleotide-binding</keyword>
<organism evidence="5 6">
    <name type="scientific">Crossiella cryophila</name>
    <dbReference type="NCBI Taxonomy" id="43355"/>
    <lineage>
        <taxon>Bacteria</taxon>
        <taxon>Bacillati</taxon>
        <taxon>Actinomycetota</taxon>
        <taxon>Actinomycetes</taxon>
        <taxon>Pseudonocardiales</taxon>
        <taxon>Pseudonocardiaceae</taxon>
        <taxon>Crossiella</taxon>
    </lineage>
</organism>
<evidence type="ECO:0000256" key="1">
    <source>
        <dbReference type="ARBA" id="ARBA00022741"/>
    </source>
</evidence>
<name>A0A7W7FYY5_9PSEU</name>
<dbReference type="InterPro" id="IPR041664">
    <property type="entry name" value="AAA_16"/>
</dbReference>
<dbReference type="SUPFAM" id="SSF52540">
    <property type="entry name" value="P-loop containing nucleoside triphosphate hydrolases"/>
    <property type="match status" value="1"/>
</dbReference>
<keyword evidence="6" id="KW-1185">Reference proteome</keyword>
<dbReference type="Gene3D" id="1.25.40.10">
    <property type="entry name" value="Tetratricopeptide repeat domain"/>
    <property type="match status" value="1"/>
</dbReference>
<gene>
    <name evidence="5" type="ORF">HNR67_006692</name>
</gene>
<evidence type="ECO:0000256" key="3">
    <source>
        <dbReference type="SAM" id="MobiDB-lite"/>
    </source>
</evidence>
<protein>
    <submittedName>
        <fullName evidence="5">Tetratricopeptide (TPR) repeat protein</fullName>
    </submittedName>
</protein>
<dbReference type="GO" id="GO:0005737">
    <property type="term" value="C:cytoplasm"/>
    <property type="evidence" value="ECO:0007669"/>
    <property type="project" value="TreeGrafter"/>
</dbReference>
<evidence type="ECO:0000313" key="6">
    <source>
        <dbReference type="Proteomes" id="UP000533598"/>
    </source>
</evidence>
<feature type="region of interest" description="Disordered" evidence="3">
    <location>
        <begin position="519"/>
        <end position="604"/>
    </location>
</feature>
<dbReference type="GO" id="GO:0005524">
    <property type="term" value="F:ATP binding"/>
    <property type="evidence" value="ECO:0007669"/>
    <property type="project" value="UniProtKB-KW"/>
</dbReference>
<dbReference type="PANTHER" id="PTHR16305">
    <property type="entry name" value="TESTICULAR SOLUBLE ADENYLYL CYCLASE"/>
    <property type="match status" value="1"/>
</dbReference>
<evidence type="ECO:0000313" key="5">
    <source>
        <dbReference type="EMBL" id="MBB4680574.1"/>
    </source>
</evidence>
<reference evidence="5 6" key="1">
    <citation type="submission" date="2020-08" db="EMBL/GenBank/DDBJ databases">
        <title>Sequencing the genomes of 1000 actinobacteria strains.</title>
        <authorList>
            <person name="Klenk H.-P."/>
        </authorList>
    </citation>
    <scope>NUCLEOTIDE SEQUENCE [LARGE SCALE GENOMIC DNA]</scope>
    <source>
        <strain evidence="5 6">DSM 44230</strain>
    </source>
</reference>